<accession>A0A0A8B3N7</accession>
<protein>
    <submittedName>
        <fullName evidence="1">Uncharacterized protein</fullName>
    </submittedName>
</protein>
<gene>
    <name evidence="1" type="ORF">JI75_04695</name>
</gene>
<organism evidence="1 2">
    <name type="scientific">Berryella intestinalis</name>
    <dbReference type="NCBI Taxonomy" id="1531429"/>
    <lineage>
        <taxon>Bacteria</taxon>
        <taxon>Bacillati</taxon>
        <taxon>Actinomycetota</taxon>
        <taxon>Coriobacteriia</taxon>
        <taxon>Eggerthellales</taxon>
        <taxon>Eggerthellaceae</taxon>
        <taxon>Berryella</taxon>
    </lineage>
</organism>
<dbReference type="HOGENOM" id="CLU_1358534_0_0_11"/>
<dbReference type="EMBL" id="CP009302">
    <property type="protein sequence ID" value="AJC12071.1"/>
    <property type="molecule type" value="Genomic_DNA"/>
</dbReference>
<dbReference type="KEGG" id="cbac:JI75_04695"/>
<keyword evidence="2" id="KW-1185">Reference proteome</keyword>
<dbReference type="Proteomes" id="UP000031121">
    <property type="component" value="Chromosome"/>
</dbReference>
<name>A0A0A8B3N7_9ACTN</name>
<evidence type="ECO:0000313" key="1">
    <source>
        <dbReference type="EMBL" id="AJC12071.1"/>
    </source>
</evidence>
<evidence type="ECO:0000313" key="2">
    <source>
        <dbReference type="Proteomes" id="UP000031121"/>
    </source>
</evidence>
<reference evidence="1 2" key="2">
    <citation type="journal article" date="2015" name="Genome Announc.">
        <title>Complete Genome Sequence of Coriobacteriaceae Strain 68-1-3, a Novel Mucus-Degrading Isolate from the Swine Intestinal Tract.</title>
        <authorList>
            <person name="Looft T."/>
            <person name="Bayles D.O."/>
            <person name="Alt D.P."/>
            <person name="Stanton T.B."/>
        </authorList>
    </citation>
    <scope>NUCLEOTIDE SEQUENCE [LARGE SCALE GENOMIC DNA]</scope>
    <source>
        <strain evidence="1 2">68-1-3</strain>
    </source>
</reference>
<proteinExistence type="predicted"/>
<reference evidence="2" key="1">
    <citation type="submission" date="2014-08" db="EMBL/GenBank/DDBJ databases">
        <title>Coriobacteriaceae sp. complete genome.</title>
        <authorList>
            <person name="Looft T."/>
            <person name="Bayles D.O."/>
            <person name="Stanton T.B."/>
        </authorList>
    </citation>
    <scope>NUCLEOTIDE SEQUENCE [LARGE SCALE GENOMIC DNA]</scope>
    <source>
        <strain evidence="2">68-1-3</strain>
    </source>
</reference>
<dbReference type="AlphaFoldDB" id="A0A0A8B3N7"/>
<sequence length="201" mass="22998">MTPEANIRPLYIDPGQLDSGERSSDVWTGYRDGKKTGEQLFFTYVLGSDSLFSITALDENGDRVDDRSQFTNVESEDRHLATPEDAEGARYDIVFNDNFTAYDYVSETWYTRGDMEKLLAEFPGAWTSSQNGDFQLTFKEDGTFESIYRGDVNGAGSYTMKANNVVQLQYEDREWQSRKVEFAEDGELTVIDVDNLRYKKI</sequence>